<gene>
    <name evidence="1" type="ordered locus">TP01_0018</name>
</gene>
<reference evidence="1 2" key="1">
    <citation type="journal article" date="2005" name="Science">
        <title>Genome sequence of Theileria parva, a bovine pathogen that transforms lymphocytes.</title>
        <authorList>
            <person name="Gardner M.J."/>
            <person name="Bishop R."/>
            <person name="Shah T."/>
            <person name="de Villiers E.P."/>
            <person name="Carlton J.M."/>
            <person name="Hall N."/>
            <person name="Ren Q."/>
            <person name="Paulsen I.T."/>
            <person name="Pain A."/>
            <person name="Berriman M."/>
            <person name="Wilson R.J.M."/>
            <person name="Sato S."/>
            <person name="Ralph S.A."/>
            <person name="Mann D.J."/>
            <person name="Xiong Z."/>
            <person name="Shallom S.J."/>
            <person name="Weidman J."/>
            <person name="Jiang L."/>
            <person name="Lynn J."/>
            <person name="Weaver B."/>
            <person name="Shoaibi A."/>
            <person name="Domingo A.R."/>
            <person name="Wasawo D."/>
            <person name="Crabtree J."/>
            <person name="Wortman J.R."/>
            <person name="Haas B."/>
            <person name="Angiuoli S.V."/>
            <person name="Creasy T.H."/>
            <person name="Lu C."/>
            <person name="Suh B."/>
            <person name="Silva J.C."/>
            <person name="Utterback T.R."/>
            <person name="Feldblyum T.V."/>
            <person name="Pertea M."/>
            <person name="Allen J."/>
            <person name="Nierman W.C."/>
            <person name="Taracha E.L.N."/>
            <person name="Salzberg S.L."/>
            <person name="White O.R."/>
            <person name="Fitzhugh H.A."/>
            <person name="Morzaria S."/>
            <person name="Venter J.C."/>
            <person name="Fraser C.M."/>
            <person name="Nene V."/>
        </authorList>
    </citation>
    <scope>NUCLEOTIDE SEQUENCE [LARGE SCALE GENOMIC DNA]</scope>
    <source>
        <strain evidence="1 2">Muguga</strain>
    </source>
</reference>
<dbReference type="Proteomes" id="UP000001949">
    <property type="component" value="Unassembled WGS sequence"/>
</dbReference>
<proteinExistence type="predicted"/>
<keyword evidence="2" id="KW-1185">Reference proteome</keyword>
<dbReference type="InParanoid" id="Q4N6D8"/>
<protein>
    <recommendedName>
        <fullName evidence="3">Coiled-coil domain-containing protein 12</fullName>
    </recommendedName>
</protein>
<dbReference type="Pfam" id="PF08315">
    <property type="entry name" value="cwf18"/>
    <property type="match status" value="1"/>
</dbReference>
<comment type="caution">
    <text evidence="1">The sequence shown here is derived from an EMBL/GenBank/DDBJ whole genome shotgun (WGS) entry which is preliminary data.</text>
</comment>
<dbReference type="KEGG" id="tpv:TP01_0018"/>
<dbReference type="InterPro" id="IPR013169">
    <property type="entry name" value="mRNA_splic_Cwf18-like"/>
</dbReference>
<name>Q4N6D8_THEPA</name>
<evidence type="ECO:0008006" key="3">
    <source>
        <dbReference type="Google" id="ProtNLM"/>
    </source>
</evidence>
<dbReference type="GeneID" id="3503478"/>
<dbReference type="VEuPathDB" id="PiroplasmaDB:TpMuguga_01g00018"/>
<accession>Q4N6D8</accession>
<dbReference type="PANTHER" id="PTHR31551:SF1">
    <property type="entry name" value="COILED-COIL DOMAIN-CONTAINING PROTEIN 12"/>
    <property type="match status" value="1"/>
</dbReference>
<organism evidence="1 2">
    <name type="scientific">Theileria parva</name>
    <name type="common">East coast fever infection agent</name>
    <dbReference type="NCBI Taxonomy" id="5875"/>
    <lineage>
        <taxon>Eukaryota</taxon>
        <taxon>Sar</taxon>
        <taxon>Alveolata</taxon>
        <taxon>Apicomplexa</taxon>
        <taxon>Aconoidasida</taxon>
        <taxon>Piroplasmida</taxon>
        <taxon>Theileriidae</taxon>
        <taxon>Theileria</taxon>
    </lineage>
</organism>
<dbReference type="EMBL" id="AAGK01000001">
    <property type="protein sequence ID" value="EAN33262.1"/>
    <property type="molecule type" value="Genomic_DNA"/>
</dbReference>
<evidence type="ECO:0000313" key="1">
    <source>
        <dbReference type="EMBL" id="EAN33262.1"/>
    </source>
</evidence>
<sequence>MADLEESEVVGEINHPGIELDADFKGIVFRNYIPRDENLRKLCKSSLEDYSAIENTIDQQIDQTILNYQSEDILSLVRPRRQNWDLKRELNRKRQVLSSRTDAAILRLLRERRDEEPLQVNNIENQTLIHQFPDIDTDDSEDMDIE</sequence>
<dbReference type="AlphaFoldDB" id="Q4N6D8"/>
<evidence type="ECO:0000313" key="2">
    <source>
        <dbReference type="Proteomes" id="UP000001949"/>
    </source>
</evidence>
<dbReference type="GO" id="GO:0071014">
    <property type="term" value="C:post-mRNA release spliceosomal complex"/>
    <property type="evidence" value="ECO:0007669"/>
    <property type="project" value="TreeGrafter"/>
</dbReference>
<dbReference type="STRING" id="5875.Q4N6D8"/>
<dbReference type="PANTHER" id="PTHR31551">
    <property type="entry name" value="PRE-MRNA-SPLICING FACTOR CWF18"/>
    <property type="match status" value="1"/>
</dbReference>
<dbReference type="FunCoup" id="Q4N6D8">
    <property type="interactions" value="176"/>
</dbReference>
<dbReference type="OMA" id="LPSKQNW"/>
<dbReference type="eggNOG" id="ENOG502RWJ5">
    <property type="taxonomic scope" value="Eukaryota"/>
</dbReference>
<dbReference type="RefSeq" id="XP_765545.1">
    <property type="nucleotide sequence ID" value="XM_760452.1"/>
</dbReference>
<dbReference type="GO" id="GO:0005684">
    <property type="term" value="C:U2-type spliceosomal complex"/>
    <property type="evidence" value="ECO:0007669"/>
    <property type="project" value="TreeGrafter"/>
</dbReference>